<dbReference type="EMBL" id="CP002546">
    <property type="protein sequence ID" value="ADY57674.1"/>
    <property type="molecule type" value="Genomic_DNA"/>
</dbReference>
<name>F0SLJ1_RUBBR</name>
<accession>F0SLJ1</accession>
<proteinExistence type="predicted"/>
<sequence>MKICWVLEENAFPKTHVEMKTAVIESGHEVREWSDDWLKDLDPPTLEDQFVIFHGSLGNAALIQERFAWTPGAFCDVVKFSAAQTIPLLGEYAVHQSWHCLSVGELVAAPDLALGSMDIQIMSVTRAASQMKPAKFLAFFS</sequence>
<dbReference type="KEGG" id="pbs:Plabr_0043"/>
<evidence type="ECO:0000313" key="1">
    <source>
        <dbReference type="EMBL" id="ADY57674.1"/>
    </source>
</evidence>
<organism evidence="1 2">
    <name type="scientific">Rubinisphaera brasiliensis (strain ATCC 49424 / DSM 5305 / JCM 21570 / IAM 15109 / NBRC 103401 / IFAM 1448)</name>
    <name type="common">Planctomyces brasiliensis</name>
    <dbReference type="NCBI Taxonomy" id="756272"/>
    <lineage>
        <taxon>Bacteria</taxon>
        <taxon>Pseudomonadati</taxon>
        <taxon>Planctomycetota</taxon>
        <taxon>Planctomycetia</taxon>
        <taxon>Planctomycetales</taxon>
        <taxon>Planctomycetaceae</taxon>
        <taxon>Rubinisphaera</taxon>
    </lineage>
</organism>
<dbReference type="Proteomes" id="UP000006860">
    <property type="component" value="Chromosome"/>
</dbReference>
<dbReference type="HOGENOM" id="CLU_1823891_0_0_0"/>
<gene>
    <name evidence="1" type="ordered locus">Plabr_0043</name>
</gene>
<keyword evidence="2" id="KW-1185">Reference proteome</keyword>
<evidence type="ECO:0000313" key="2">
    <source>
        <dbReference type="Proteomes" id="UP000006860"/>
    </source>
</evidence>
<protein>
    <submittedName>
        <fullName evidence="1">Uncharacterized protein</fullName>
    </submittedName>
</protein>
<reference evidence="2" key="1">
    <citation type="submission" date="2011-02" db="EMBL/GenBank/DDBJ databases">
        <title>The complete genome of Planctomyces brasiliensis DSM 5305.</title>
        <authorList>
            <person name="Lucas S."/>
            <person name="Copeland A."/>
            <person name="Lapidus A."/>
            <person name="Bruce D."/>
            <person name="Goodwin L."/>
            <person name="Pitluck S."/>
            <person name="Kyrpides N."/>
            <person name="Mavromatis K."/>
            <person name="Pagani I."/>
            <person name="Ivanova N."/>
            <person name="Ovchinnikova G."/>
            <person name="Lu M."/>
            <person name="Detter J.C."/>
            <person name="Han C."/>
            <person name="Land M."/>
            <person name="Hauser L."/>
            <person name="Markowitz V."/>
            <person name="Cheng J.-F."/>
            <person name="Hugenholtz P."/>
            <person name="Woyke T."/>
            <person name="Wu D."/>
            <person name="Tindall B."/>
            <person name="Pomrenke H.G."/>
            <person name="Brambilla E."/>
            <person name="Klenk H.-P."/>
            <person name="Eisen J.A."/>
        </authorList>
    </citation>
    <scope>NUCLEOTIDE SEQUENCE [LARGE SCALE GENOMIC DNA]</scope>
    <source>
        <strain evidence="2">ATCC 49424 / DSM 5305 / JCM 21570 / NBRC 103401 / IFAM 1448</strain>
    </source>
</reference>
<dbReference type="AlphaFoldDB" id="F0SLJ1"/>